<feature type="region of interest" description="Disordered" evidence="1">
    <location>
        <begin position="1"/>
        <end position="34"/>
    </location>
</feature>
<feature type="compositionally biased region" description="Basic residues" evidence="1">
    <location>
        <begin position="1"/>
        <end position="13"/>
    </location>
</feature>
<evidence type="ECO:0000256" key="1">
    <source>
        <dbReference type="SAM" id="MobiDB-lite"/>
    </source>
</evidence>
<dbReference type="EMBL" id="JAGVWE010000002">
    <property type="protein sequence ID" value="MBS3062370.1"/>
    <property type="molecule type" value="Genomic_DNA"/>
</dbReference>
<comment type="caution">
    <text evidence="2">The sequence shown here is derived from an EMBL/GenBank/DDBJ whole genome shotgun (WGS) entry which is preliminary data.</text>
</comment>
<proteinExistence type="predicted"/>
<evidence type="ECO:0000313" key="2">
    <source>
        <dbReference type="EMBL" id="MBS3062370.1"/>
    </source>
</evidence>
<gene>
    <name evidence="2" type="ORF">J4203_00725</name>
</gene>
<reference evidence="2" key="2">
    <citation type="submission" date="2021-05" db="EMBL/GenBank/DDBJ databases">
        <title>Protein family content uncovers lineage relationships and bacterial pathway maintenance mechanisms in DPANN archaea.</title>
        <authorList>
            <person name="Castelle C.J."/>
            <person name="Meheust R."/>
            <person name="Jaffe A.L."/>
            <person name="Seitz K."/>
            <person name="Gong X."/>
            <person name="Baker B.J."/>
            <person name="Banfield J.F."/>
        </authorList>
    </citation>
    <scope>NUCLEOTIDE SEQUENCE</scope>
    <source>
        <strain evidence="2">RIFCSPLOWO2_01_FULL_58_19</strain>
    </source>
</reference>
<dbReference type="Proteomes" id="UP000678237">
    <property type="component" value="Unassembled WGS sequence"/>
</dbReference>
<dbReference type="AlphaFoldDB" id="A0A8T4LCG8"/>
<name>A0A8T4LCG8_9ARCH</name>
<reference evidence="2" key="1">
    <citation type="submission" date="2021-03" db="EMBL/GenBank/DDBJ databases">
        <authorList>
            <person name="Jaffe A."/>
        </authorList>
    </citation>
    <scope>NUCLEOTIDE SEQUENCE</scope>
    <source>
        <strain evidence="2">RIFCSPLOWO2_01_FULL_58_19</strain>
    </source>
</reference>
<organism evidence="2 3">
    <name type="scientific">Candidatus Iainarchaeum sp</name>
    <dbReference type="NCBI Taxonomy" id="3101447"/>
    <lineage>
        <taxon>Archaea</taxon>
        <taxon>Candidatus Iainarchaeota</taxon>
        <taxon>Candidatus Iainarchaeia</taxon>
        <taxon>Candidatus Iainarchaeales</taxon>
        <taxon>Candidatus Iainarchaeaceae</taxon>
        <taxon>Candidatus Iainarchaeum</taxon>
    </lineage>
</organism>
<sequence length="201" mass="22762">MPGRRARRGKARRQVFQNLPRSPPPPEEKRPSRVWPPTAVAFRALFSLPGREEPREIEAELYRLFQGIRSFATSANEAMARKILGGRLPGLVRAGPFSKKQLFSGLTDSVEIRRQAAIMGRALAEAPLLPPGIRWKPEWVERKTTVPVHLEQAVAQAQEAYLEAVWRWIMRGRPGRRPAAPDYMVIIPLALADAFDVRKRS</sequence>
<evidence type="ECO:0000313" key="3">
    <source>
        <dbReference type="Proteomes" id="UP000678237"/>
    </source>
</evidence>
<accession>A0A8T4LCG8</accession>
<protein>
    <submittedName>
        <fullName evidence="2">Uncharacterized protein</fullName>
    </submittedName>
</protein>